<evidence type="ECO:0000256" key="4">
    <source>
        <dbReference type="SAM" id="Phobius"/>
    </source>
</evidence>
<dbReference type="CDD" id="cd02525">
    <property type="entry name" value="Succinoglycan_BP_ExoA"/>
    <property type="match status" value="1"/>
</dbReference>
<keyword evidence="3" id="KW-0808">Transferase</keyword>
<dbReference type="InterPro" id="IPR029044">
    <property type="entry name" value="Nucleotide-diphossugar_trans"/>
</dbReference>
<feature type="domain" description="Glycosyltransferase 2-like" evidence="5">
    <location>
        <begin position="7"/>
        <end position="136"/>
    </location>
</feature>
<feature type="transmembrane region" description="Helical" evidence="4">
    <location>
        <begin position="301"/>
        <end position="330"/>
    </location>
</feature>
<name>A0A0A8XBA9_MESS1</name>
<dbReference type="SUPFAM" id="SSF53448">
    <property type="entry name" value="Nucleotide-diphospho-sugar transferases"/>
    <property type="match status" value="1"/>
</dbReference>
<comment type="caution">
    <text evidence="6">The sequence shown here is derived from an EMBL/GenBank/DDBJ whole genome shotgun (WGS) entry which is preliminary data.</text>
</comment>
<dbReference type="Pfam" id="PF00535">
    <property type="entry name" value="Glycos_transf_2"/>
    <property type="match status" value="1"/>
</dbReference>
<evidence type="ECO:0000313" key="7">
    <source>
        <dbReference type="Proteomes" id="UP000031014"/>
    </source>
</evidence>
<dbReference type="OrthoDB" id="396512at2"/>
<dbReference type="STRING" id="1321606.SAMD00020551_3563"/>
<dbReference type="Gene3D" id="3.90.550.10">
    <property type="entry name" value="Spore Coat Polysaccharide Biosynthesis Protein SpsA, Chain A"/>
    <property type="match status" value="1"/>
</dbReference>
<dbReference type="GO" id="GO:0016757">
    <property type="term" value="F:glycosyltransferase activity"/>
    <property type="evidence" value="ECO:0007669"/>
    <property type="project" value="UniProtKB-KW"/>
</dbReference>
<reference evidence="6 7" key="1">
    <citation type="submission" date="2013-06" db="EMBL/GenBank/DDBJ databases">
        <title>Whole genome shotgun sequence of Bacillus selenatarsenatis SF-1.</title>
        <authorList>
            <person name="Kuroda M."/>
            <person name="Sei K."/>
            <person name="Yamashita M."/>
            <person name="Ike M."/>
        </authorList>
    </citation>
    <scope>NUCLEOTIDE SEQUENCE [LARGE SCALE GENOMIC DNA]</scope>
    <source>
        <strain evidence="6 7">SF-1</strain>
    </source>
</reference>
<sequence length="334" mass="37649">MDTSKISVIIPVYNEEKYISEVIESINDQSWKEPIEIIVVDGNSTDRTRDIILKLAKNLKANREIRLLTNPEKSIPRSLNMACEAASTQLIVRIDGHTLAPENYISDAVTTLKSIDFNGIAGGRLRISPGSDTIVSTAISTAVCHPFGIGNASYRTYQGNGIVETDTVPFGAFTKQTWELLGGYDEELLGDEDYDFCLRARAKGLQILLNPKIILDYYARPTYIDLWQQYYRYGYWTTRTLSKHKKVPAFRKCIPLLFTATLVFLSVFIPTLFYLQLIIYLAAAAFFAIKASRPVKKPKIMFSLCLLLSFPILHFSYGFGNIFGIAGLIVKDRR</sequence>
<evidence type="ECO:0000256" key="2">
    <source>
        <dbReference type="ARBA" id="ARBA00022676"/>
    </source>
</evidence>
<comment type="similarity">
    <text evidence="1">Belongs to the glycosyltransferase 2 family.</text>
</comment>
<keyword evidence="4" id="KW-0812">Transmembrane</keyword>
<dbReference type="AlphaFoldDB" id="A0A0A8XBA9"/>
<dbReference type="Proteomes" id="UP000031014">
    <property type="component" value="Unassembled WGS sequence"/>
</dbReference>
<gene>
    <name evidence="6" type="ORF">SAMD00020551_3563</name>
</gene>
<dbReference type="EMBL" id="BASE01000082">
    <property type="protein sequence ID" value="GAM15406.1"/>
    <property type="molecule type" value="Genomic_DNA"/>
</dbReference>
<dbReference type="RefSeq" id="WP_041967063.1">
    <property type="nucleotide sequence ID" value="NZ_BASE01000082.1"/>
</dbReference>
<dbReference type="InterPro" id="IPR001173">
    <property type="entry name" value="Glyco_trans_2-like"/>
</dbReference>
<dbReference type="PANTHER" id="PTHR43630:SF1">
    <property type="entry name" value="POLY-BETA-1,6-N-ACETYL-D-GLUCOSAMINE SYNTHASE"/>
    <property type="match status" value="1"/>
</dbReference>
<feature type="transmembrane region" description="Helical" evidence="4">
    <location>
        <begin position="249"/>
        <end position="267"/>
    </location>
</feature>
<keyword evidence="2" id="KW-0328">Glycosyltransferase</keyword>
<evidence type="ECO:0000256" key="3">
    <source>
        <dbReference type="ARBA" id="ARBA00022679"/>
    </source>
</evidence>
<evidence type="ECO:0000256" key="1">
    <source>
        <dbReference type="ARBA" id="ARBA00006739"/>
    </source>
</evidence>
<organism evidence="6 7">
    <name type="scientific">Mesobacillus selenatarsenatis (strain DSM 18680 / JCM 14380 / FERM P-15431 / SF-1)</name>
    <dbReference type="NCBI Taxonomy" id="1321606"/>
    <lineage>
        <taxon>Bacteria</taxon>
        <taxon>Bacillati</taxon>
        <taxon>Bacillota</taxon>
        <taxon>Bacilli</taxon>
        <taxon>Bacillales</taxon>
        <taxon>Bacillaceae</taxon>
        <taxon>Mesobacillus</taxon>
    </lineage>
</organism>
<accession>A0A0A8XBA9</accession>
<keyword evidence="4" id="KW-1133">Transmembrane helix</keyword>
<evidence type="ECO:0000259" key="5">
    <source>
        <dbReference type="Pfam" id="PF00535"/>
    </source>
</evidence>
<keyword evidence="4" id="KW-0472">Membrane</keyword>
<proteinExistence type="inferred from homology"/>
<keyword evidence="7" id="KW-1185">Reference proteome</keyword>
<evidence type="ECO:0000313" key="6">
    <source>
        <dbReference type="EMBL" id="GAM15406.1"/>
    </source>
</evidence>
<protein>
    <recommendedName>
        <fullName evidence="5">Glycosyltransferase 2-like domain-containing protein</fullName>
    </recommendedName>
</protein>
<dbReference type="PANTHER" id="PTHR43630">
    <property type="entry name" value="POLY-BETA-1,6-N-ACETYL-D-GLUCOSAMINE SYNTHASE"/>
    <property type="match status" value="1"/>
</dbReference>